<evidence type="ECO:0008006" key="3">
    <source>
        <dbReference type="Google" id="ProtNLM"/>
    </source>
</evidence>
<proteinExistence type="predicted"/>
<keyword evidence="2" id="KW-1185">Reference proteome</keyword>
<dbReference type="Gene3D" id="1.10.3290.10">
    <property type="entry name" value="Fido-like domain"/>
    <property type="match status" value="1"/>
</dbReference>
<dbReference type="EMBL" id="LUKE01000006">
    <property type="protein sequence ID" value="KYG61690.1"/>
    <property type="molecule type" value="Genomic_DNA"/>
</dbReference>
<protein>
    <recommendedName>
        <fullName evidence="3">Fic family protein</fullName>
    </recommendedName>
</protein>
<evidence type="ECO:0000313" key="2">
    <source>
        <dbReference type="Proteomes" id="UP000075320"/>
    </source>
</evidence>
<comment type="caution">
    <text evidence="1">The sequence shown here is derived from an EMBL/GenBank/DDBJ whole genome shotgun (WGS) entry which is preliminary data.</text>
</comment>
<sequence length="157" mass="17564">MYKPPFSITSKILTTIANIQEIIGELKTYSRVKPSVKLRKQNKIKTIHHSLAIEGNSLTAEQVTALLENKRILGPKDQIMEVINALELYDRFQEFEPHKEKDLLKAHGILLKGLKTSAGKYRAGNVGVFKGAKVSHIAPPAKQIYQFGAHCTRLGVF</sequence>
<evidence type="ECO:0000313" key="1">
    <source>
        <dbReference type="EMBL" id="KYG61690.1"/>
    </source>
</evidence>
<dbReference type="Proteomes" id="UP000075320">
    <property type="component" value="Unassembled WGS sequence"/>
</dbReference>
<gene>
    <name evidence="1" type="ORF">AZI86_18525</name>
</gene>
<dbReference type="OrthoDB" id="9807853at2"/>
<dbReference type="AlphaFoldDB" id="A0A150WFE2"/>
<dbReference type="SUPFAM" id="SSF140931">
    <property type="entry name" value="Fic-like"/>
    <property type="match status" value="1"/>
</dbReference>
<reference evidence="1 2" key="1">
    <citation type="submission" date="2016-03" db="EMBL/GenBank/DDBJ databases">
        <authorList>
            <person name="Ploux O."/>
        </authorList>
    </citation>
    <scope>NUCLEOTIDE SEQUENCE [LARGE SCALE GENOMIC DNA]</scope>
    <source>
        <strain evidence="1 2">R0</strain>
    </source>
</reference>
<accession>A0A150WFE2</accession>
<dbReference type="RefSeq" id="WP_061836772.1">
    <property type="nucleotide sequence ID" value="NZ_LUKE01000006.1"/>
</dbReference>
<organism evidence="1 2">
    <name type="scientific">Bdellovibrio bacteriovorus</name>
    <dbReference type="NCBI Taxonomy" id="959"/>
    <lineage>
        <taxon>Bacteria</taxon>
        <taxon>Pseudomonadati</taxon>
        <taxon>Bdellovibrionota</taxon>
        <taxon>Bdellovibrionia</taxon>
        <taxon>Bdellovibrionales</taxon>
        <taxon>Pseudobdellovibrionaceae</taxon>
        <taxon>Bdellovibrio</taxon>
    </lineage>
</organism>
<dbReference type="InterPro" id="IPR036597">
    <property type="entry name" value="Fido-like_dom_sf"/>
</dbReference>
<name>A0A150WFE2_BDEBC</name>